<dbReference type="EMBL" id="DF974104">
    <property type="protein sequence ID" value="GAU45173.1"/>
    <property type="molecule type" value="Genomic_DNA"/>
</dbReference>
<dbReference type="AlphaFoldDB" id="A0A2Z6NSS6"/>
<gene>
    <name evidence="1" type="ORF">TSUD_245390</name>
</gene>
<evidence type="ECO:0000313" key="1">
    <source>
        <dbReference type="EMBL" id="GAU45173.1"/>
    </source>
</evidence>
<dbReference type="Pfam" id="PF15011">
    <property type="entry name" value="CA109-like"/>
    <property type="match status" value="1"/>
</dbReference>
<dbReference type="OrthoDB" id="1714927at2759"/>
<reference evidence="2" key="1">
    <citation type="journal article" date="2017" name="Front. Plant Sci.">
        <title>Climate Clever Clovers: New Paradigm to Reduce the Environmental Footprint of Ruminants by Breeding Low Methanogenic Forages Utilizing Haplotype Variation.</title>
        <authorList>
            <person name="Kaur P."/>
            <person name="Appels R."/>
            <person name="Bayer P.E."/>
            <person name="Keeble-Gagnere G."/>
            <person name="Wang J."/>
            <person name="Hirakawa H."/>
            <person name="Shirasawa K."/>
            <person name="Vercoe P."/>
            <person name="Stefanova K."/>
            <person name="Durmic Z."/>
            <person name="Nichols P."/>
            <person name="Revell C."/>
            <person name="Isobe S.N."/>
            <person name="Edwards D."/>
            <person name="Erskine W."/>
        </authorList>
    </citation>
    <scope>NUCLEOTIDE SEQUENCE [LARGE SCALE GENOMIC DNA]</scope>
    <source>
        <strain evidence="2">cv. Daliak</strain>
    </source>
</reference>
<proteinExistence type="predicted"/>
<dbReference type="InterPro" id="IPR038985">
    <property type="entry name" value="OPRN-like"/>
</dbReference>
<accession>A0A2Z6NSS6</accession>
<organism evidence="1 2">
    <name type="scientific">Trifolium subterraneum</name>
    <name type="common">Subterranean clover</name>
    <dbReference type="NCBI Taxonomy" id="3900"/>
    <lineage>
        <taxon>Eukaryota</taxon>
        <taxon>Viridiplantae</taxon>
        <taxon>Streptophyta</taxon>
        <taxon>Embryophyta</taxon>
        <taxon>Tracheophyta</taxon>
        <taxon>Spermatophyta</taxon>
        <taxon>Magnoliopsida</taxon>
        <taxon>eudicotyledons</taxon>
        <taxon>Gunneridae</taxon>
        <taxon>Pentapetalae</taxon>
        <taxon>rosids</taxon>
        <taxon>fabids</taxon>
        <taxon>Fabales</taxon>
        <taxon>Fabaceae</taxon>
        <taxon>Papilionoideae</taxon>
        <taxon>50 kb inversion clade</taxon>
        <taxon>NPAAA clade</taxon>
        <taxon>Hologalegina</taxon>
        <taxon>IRL clade</taxon>
        <taxon>Trifolieae</taxon>
        <taxon>Trifolium</taxon>
    </lineage>
</organism>
<protein>
    <submittedName>
        <fullName evidence="1">Uncharacterized protein</fullName>
    </submittedName>
</protein>
<dbReference type="PANTHER" id="PTHR37904">
    <property type="entry name" value="OS10G0566900 PROTEIN"/>
    <property type="match status" value="1"/>
</dbReference>
<keyword evidence="2" id="KW-1185">Reference proteome</keyword>
<dbReference type="Proteomes" id="UP000242715">
    <property type="component" value="Unassembled WGS sequence"/>
</dbReference>
<evidence type="ECO:0000313" key="2">
    <source>
        <dbReference type="Proteomes" id="UP000242715"/>
    </source>
</evidence>
<dbReference type="PANTHER" id="PTHR37904:SF2">
    <property type="entry name" value="OS10G0566900 PROTEIN"/>
    <property type="match status" value="1"/>
</dbReference>
<sequence>MEVMVKKFQSKFKIVRKDMNQWDELQSRLISQFRSASHIVDRLQLLLTIRIKAKQQIMGQFPKLLNRNYS</sequence>
<dbReference type="InterPro" id="IPR029159">
    <property type="entry name" value="CA109-like"/>
</dbReference>
<name>A0A2Z6NSS6_TRISU</name>